<accession>A0AAD9LJZ9</accession>
<evidence type="ECO:0000256" key="1">
    <source>
        <dbReference type="ARBA" id="ARBA00004225"/>
    </source>
</evidence>
<feature type="repeat" description="Solcar" evidence="8">
    <location>
        <begin position="236"/>
        <end position="328"/>
    </location>
</feature>
<keyword evidence="12" id="KW-1185">Reference proteome</keyword>
<dbReference type="InterPro" id="IPR018108">
    <property type="entry name" value="MCP_transmembrane"/>
</dbReference>
<keyword evidence="6" id="KW-0496">Mitochondrion</keyword>
<reference evidence="11" key="2">
    <citation type="submission" date="2021-05" db="EMBL/GenBank/DDBJ databases">
        <authorList>
            <person name="Pain A."/>
        </authorList>
    </citation>
    <scope>NUCLEOTIDE SEQUENCE</scope>
    <source>
        <strain evidence="11">1802A</strain>
    </source>
</reference>
<dbReference type="SUPFAM" id="SSF103506">
    <property type="entry name" value="Mitochondrial carrier"/>
    <property type="match status" value="1"/>
</dbReference>
<evidence type="ECO:0000256" key="8">
    <source>
        <dbReference type="PROSITE-ProRule" id="PRU00282"/>
    </source>
</evidence>
<keyword evidence="4 8" id="KW-0812">Transmembrane</keyword>
<comment type="subcellular location">
    <subcellularLocation>
        <location evidence="1">Mitochondrion membrane</location>
        <topology evidence="1">Multi-pass membrane protein</topology>
    </subcellularLocation>
</comment>
<comment type="similarity">
    <text evidence="2 9">Belongs to the mitochondrial carrier (TC 2.A.29) family.</text>
</comment>
<evidence type="ECO:0000256" key="9">
    <source>
        <dbReference type="RuleBase" id="RU000488"/>
    </source>
</evidence>
<evidence type="ECO:0000313" key="11">
    <source>
        <dbReference type="EMBL" id="KAK1939518.1"/>
    </source>
</evidence>
<dbReference type="PANTHER" id="PTHR45758">
    <property type="entry name" value="MITOFERRIN-1-RELATED"/>
    <property type="match status" value="1"/>
</dbReference>
<evidence type="ECO:0000256" key="10">
    <source>
        <dbReference type="SAM" id="Phobius"/>
    </source>
</evidence>
<dbReference type="GO" id="GO:0031966">
    <property type="term" value="C:mitochondrial membrane"/>
    <property type="evidence" value="ECO:0007669"/>
    <property type="project" value="UniProtKB-SubCell"/>
</dbReference>
<dbReference type="AlphaFoldDB" id="A0AAD9LJZ9"/>
<keyword evidence="3 9" id="KW-0813">Transport</keyword>
<dbReference type="InterPro" id="IPR023395">
    <property type="entry name" value="MCP_dom_sf"/>
</dbReference>
<dbReference type="PANTHER" id="PTHR45758:SF4">
    <property type="entry name" value="MITOFERRIN-1"/>
    <property type="match status" value="1"/>
</dbReference>
<feature type="repeat" description="Solcar" evidence="8">
    <location>
        <begin position="110"/>
        <end position="192"/>
    </location>
</feature>
<dbReference type="Proteomes" id="UP001195914">
    <property type="component" value="Unassembled WGS sequence"/>
</dbReference>
<protein>
    <submittedName>
        <fullName evidence="11">Mitochondrial carrier protein</fullName>
    </submittedName>
</protein>
<evidence type="ECO:0000256" key="6">
    <source>
        <dbReference type="ARBA" id="ARBA00023128"/>
    </source>
</evidence>
<dbReference type="GO" id="GO:0048250">
    <property type="term" value="P:iron import into the mitochondrion"/>
    <property type="evidence" value="ECO:0007669"/>
    <property type="project" value="TreeGrafter"/>
</dbReference>
<sequence length="335" mass="37383">MESDSNNHLTYEEWQGDCKFWQHAVCGSAAGVMEHLALFPLDTLKTRLQCGWCYCRKLAATPALDSLNGISTMSVPRSQLYQNLFRGCNVIAVGCIPAHIMYFSVYETMKKHGSVGVAGAMATLCHDVVLTPADVIKQRLQIGTYRDSLQCLRQIIQNEGVRSLYRSLSVTLFMNVPYHALLVTVNEFLMRMYPMKKDSNNMYAYFLYAGANRSFKFTPSHRITRNVHVDGVPLLLFVLCTALCIGGAAAGALTNPIDVIKTRLQTQGCKMGKNANSETLYSNPIEATKMVYRLHGFRGFWKGTTTRVGICIPAAAICWGTYATLKNLLVRFDRS</sequence>
<name>A0AAD9LJZ9_BABDI</name>
<organism evidence="11 12">
    <name type="scientific">Babesia divergens</name>
    <dbReference type="NCBI Taxonomy" id="32595"/>
    <lineage>
        <taxon>Eukaryota</taxon>
        <taxon>Sar</taxon>
        <taxon>Alveolata</taxon>
        <taxon>Apicomplexa</taxon>
        <taxon>Aconoidasida</taxon>
        <taxon>Piroplasmida</taxon>
        <taxon>Babesiidae</taxon>
        <taxon>Babesia</taxon>
    </lineage>
</organism>
<evidence type="ECO:0000256" key="7">
    <source>
        <dbReference type="ARBA" id="ARBA00023136"/>
    </source>
</evidence>
<dbReference type="GO" id="GO:0015093">
    <property type="term" value="F:ferrous iron transmembrane transporter activity"/>
    <property type="evidence" value="ECO:0007669"/>
    <property type="project" value="TreeGrafter"/>
</dbReference>
<dbReference type="EMBL" id="JAHBMH010000007">
    <property type="protein sequence ID" value="KAK1939518.1"/>
    <property type="molecule type" value="Genomic_DNA"/>
</dbReference>
<comment type="caution">
    <text evidence="11">The sequence shown here is derived from an EMBL/GenBank/DDBJ whole genome shotgun (WGS) entry which is preliminary data.</text>
</comment>
<evidence type="ECO:0000256" key="2">
    <source>
        <dbReference type="ARBA" id="ARBA00006375"/>
    </source>
</evidence>
<evidence type="ECO:0000256" key="3">
    <source>
        <dbReference type="ARBA" id="ARBA00022448"/>
    </source>
</evidence>
<gene>
    <name evidence="11" type="ORF">X943_000682</name>
</gene>
<reference evidence="11" key="1">
    <citation type="journal article" date="2014" name="Nucleic Acids Res.">
        <title>The evolutionary dynamics of variant antigen genes in Babesia reveal a history of genomic innovation underlying host-parasite interaction.</title>
        <authorList>
            <person name="Jackson A.P."/>
            <person name="Otto T.D."/>
            <person name="Darby A."/>
            <person name="Ramaprasad A."/>
            <person name="Xia D."/>
            <person name="Echaide I.E."/>
            <person name="Farber M."/>
            <person name="Gahlot S."/>
            <person name="Gamble J."/>
            <person name="Gupta D."/>
            <person name="Gupta Y."/>
            <person name="Jackson L."/>
            <person name="Malandrin L."/>
            <person name="Malas T.B."/>
            <person name="Moussa E."/>
            <person name="Nair M."/>
            <person name="Reid A.J."/>
            <person name="Sanders M."/>
            <person name="Sharma J."/>
            <person name="Tracey A."/>
            <person name="Quail M.A."/>
            <person name="Weir W."/>
            <person name="Wastling J.M."/>
            <person name="Hall N."/>
            <person name="Willadsen P."/>
            <person name="Lingelbach K."/>
            <person name="Shiels B."/>
            <person name="Tait A."/>
            <person name="Berriman M."/>
            <person name="Allred D.R."/>
            <person name="Pain A."/>
        </authorList>
    </citation>
    <scope>NUCLEOTIDE SEQUENCE</scope>
    <source>
        <strain evidence="11">1802A</strain>
    </source>
</reference>
<dbReference type="Pfam" id="PF00153">
    <property type="entry name" value="Mito_carr"/>
    <property type="match status" value="3"/>
</dbReference>
<feature type="transmembrane region" description="Helical" evidence="10">
    <location>
        <begin position="168"/>
        <end position="189"/>
    </location>
</feature>
<keyword evidence="7 8" id="KW-0472">Membrane</keyword>
<keyword evidence="5 10" id="KW-1133">Transmembrane helix</keyword>
<proteinExistence type="inferred from homology"/>
<evidence type="ECO:0000313" key="12">
    <source>
        <dbReference type="Proteomes" id="UP001195914"/>
    </source>
</evidence>
<evidence type="ECO:0000256" key="4">
    <source>
        <dbReference type="ARBA" id="ARBA00022692"/>
    </source>
</evidence>
<dbReference type="PROSITE" id="PS50920">
    <property type="entry name" value="SOLCAR"/>
    <property type="match status" value="2"/>
</dbReference>
<dbReference type="Gene3D" id="1.50.40.10">
    <property type="entry name" value="Mitochondrial carrier domain"/>
    <property type="match status" value="2"/>
</dbReference>
<feature type="transmembrane region" description="Helical" evidence="10">
    <location>
        <begin position="232"/>
        <end position="253"/>
    </location>
</feature>
<evidence type="ECO:0000256" key="5">
    <source>
        <dbReference type="ARBA" id="ARBA00022989"/>
    </source>
</evidence>
<feature type="transmembrane region" description="Helical" evidence="10">
    <location>
        <begin position="84"/>
        <end position="105"/>
    </location>
</feature>